<keyword evidence="2" id="KW-1133">Transmembrane helix</keyword>
<name>A0A1I7TCD9_9PELO</name>
<feature type="transmembrane region" description="Helical" evidence="2">
    <location>
        <begin position="12"/>
        <end position="33"/>
    </location>
</feature>
<protein>
    <submittedName>
        <fullName evidence="4">Transmembrane protein</fullName>
    </submittedName>
</protein>
<evidence type="ECO:0000256" key="1">
    <source>
        <dbReference type="SAM" id="MobiDB-lite"/>
    </source>
</evidence>
<keyword evidence="2" id="KW-0812">Transmembrane</keyword>
<reference evidence="4" key="1">
    <citation type="submission" date="2016-11" db="UniProtKB">
        <authorList>
            <consortium name="WormBaseParasite"/>
        </authorList>
    </citation>
    <scope>IDENTIFICATION</scope>
</reference>
<evidence type="ECO:0000313" key="3">
    <source>
        <dbReference type="Proteomes" id="UP000095282"/>
    </source>
</evidence>
<dbReference type="Proteomes" id="UP000095282">
    <property type="component" value="Unplaced"/>
</dbReference>
<keyword evidence="2" id="KW-0472">Membrane</keyword>
<feature type="transmembrane region" description="Helical" evidence="2">
    <location>
        <begin position="190"/>
        <end position="211"/>
    </location>
</feature>
<keyword evidence="3" id="KW-1185">Reference proteome</keyword>
<evidence type="ECO:0000313" key="4">
    <source>
        <dbReference type="WBParaSite" id="Csp11.Scaffold58.g367.t1"/>
    </source>
</evidence>
<evidence type="ECO:0000256" key="2">
    <source>
        <dbReference type="SAM" id="Phobius"/>
    </source>
</evidence>
<dbReference type="eggNOG" id="ENOG502T3DI">
    <property type="taxonomic scope" value="Eukaryota"/>
</dbReference>
<dbReference type="AlphaFoldDB" id="A0A1I7TCD9"/>
<feature type="transmembrane region" description="Helical" evidence="2">
    <location>
        <begin position="125"/>
        <end position="141"/>
    </location>
</feature>
<feature type="compositionally biased region" description="Acidic residues" evidence="1">
    <location>
        <begin position="255"/>
        <end position="292"/>
    </location>
</feature>
<feature type="transmembrane region" description="Helical" evidence="2">
    <location>
        <begin position="92"/>
        <end position="113"/>
    </location>
</feature>
<sequence>MFALIECMQAYFTLLYFFNPFISIHVSVVDRLFEIFEYTKIARIYSLYLFIGTSVSTAFLLFISSDDLPQKESEANGSKSVFGMSFKACESIIYWLSFFSSVPSIVALLVDFIQIINFPYISEPSYSQVIIGGQYAIMFVYQYLRYISLMFPNLSEVKKRTVFLEILQIILSFAFLFNPYRETNRTIFEYFYYTTHVQFFVILIHFFSLFFNTIVYYRLKYPILFFVFDDPKSYHLYGRVKKPIFEGPDYSPYYDADEDSRDDSTSNEEEESESESSGESESETGEESEEGLSEEKESEEKSEEESSEESDCESEEDPVFILKEPVYEVIDGTAESSTKNEIFYPPNHWIKRRRTKNQK</sequence>
<organism evidence="3 4">
    <name type="scientific">Caenorhabditis tropicalis</name>
    <dbReference type="NCBI Taxonomy" id="1561998"/>
    <lineage>
        <taxon>Eukaryota</taxon>
        <taxon>Metazoa</taxon>
        <taxon>Ecdysozoa</taxon>
        <taxon>Nematoda</taxon>
        <taxon>Chromadorea</taxon>
        <taxon>Rhabditida</taxon>
        <taxon>Rhabditina</taxon>
        <taxon>Rhabditomorpha</taxon>
        <taxon>Rhabditoidea</taxon>
        <taxon>Rhabditidae</taxon>
        <taxon>Peloderinae</taxon>
        <taxon>Caenorhabditis</taxon>
    </lineage>
</organism>
<feature type="transmembrane region" description="Helical" evidence="2">
    <location>
        <begin position="45"/>
        <end position="63"/>
    </location>
</feature>
<feature type="region of interest" description="Disordered" evidence="1">
    <location>
        <begin position="249"/>
        <end position="324"/>
    </location>
</feature>
<proteinExistence type="predicted"/>
<accession>A0A1I7TCD9</accession>
<feature type="compositionally biased region" description="Acidic residues" evidence="1">
    <location>
        <begin position="300"/>
        <end position="318"/>
    </location>
</feature>
<feature type="transmembrane region" description="Helical" evidence="2">
    <location>
        <begin position="161"/>
        <end position="178"/>
    </location>
</feature>
<dbReference type="WBParaSite" id="Csp11.Scaffold58.g367.t1">
    <property type="protein sequence ID" value="Csp11.Scaffold58.g367.t1"/>
    <property type="gene ID" value="Csp11.Scaffold58.g367"/>
</dbReference>